<dbReference type="GO" id="GO:0001222">
    <property type="term" value="F:transcription corepressor binding"/>
    <property type="evidence" value="ECO:0000318"/>
    <property type="project" value="GO_Central"/>
</dbReference>
<feature type="region of interest" description="Disordered" evidence="6">
    <location>
        <begin position="997"/>
        <end position="1022"/>
    </location>
</feature>
<dbReference type="STRING" id="13616.ENSMODP00000013356"/>
<dbReference type="AlphaFoldDB" id="F7CKG2"/>
<keyword evidence="4" id="KW-0804">Transcription</keyword>
<evidence type="ECO:0000256" key="4">
    <source>
        <dbReference type="ARBA" id="ARBA00023163"/>
    </source>
</evidence>
<dbReference type="PANTHER" id="PTHR11269">
    <property type="entry name" value="PERIOD CIRCADIAN PROTEIN"/>
    <property type="match status" value="1"/>
</dbReference>
<reference evidence="10" key="2">
    <citation type="submission" date="2025-08" db="UniProtKB">
        <authorList>
            <consortium name="Ensembl"/>
        </authorList>
    </citation>
    <scope>IDENTIFICATION</scope>
</reference>
<feature type="region of interest" description="Disordered" evidence="6">
    <location>
        <begin position="701"/>
        <end position="733"/>
    </location>
</feature>
<reference evidence="10 11" key="1">
    <citation type="journal article" date="2007" name="Nature">
        <title>Genome of the marsupial Monodelphis domestica reveals innovation in non-coding sequences.</title>
        <authorList>
            <person name="Mikkelsen T.S."/>
            <person name="Wakefield M.J."/>
            <person name="Aken B."/>
            <person name="Amemiya C.T."/>
            <person name="Chang J.L."/>
            <person name="Duke S."/>
            <person name="Garber M."/>
            <person name="Gentles A.J."/>
            <person name="Goodstadt L."/>
            <person name="Heger A."/>
            <person name="Jurka J."/>
            <person name="Kamal M."/>
            <person name="Mauceli E."/>
            <person name="Searle S.M."/>
            <person name="Sharpe T."/>
            <person name="Baker M.L."/>
            <person name="Batzer M.A."/>
            <person name="Benos P.V."/>
            <person name="Belov K."/>
            <person name="Clamp M."/>
            <person name="Cook A."/>
            <person name="Cuff J."/>
            <person name="Das R."/>
            <person name="Davidow L."/>
            <person name="Deakin J.E."/>
            <person name="Fazzari M.J."/>
            <person name="Glass J.L."/>
            <person name="Grabherr M."/>
            <person name="Greally J.M."/>
            <person name="Gu W."/>
            <person name="Hore T.A."/>
            <person name="Huttley G.A."/>
            <person name="Kleber M."/>
            <person name="Jirtle R.L."/>
            <person name="Koina E."/>
            <person name="Lee J.T."/>
            <person name="Mahony S."/>
            <person name="Marra M.A."/>
            <person name="Miller R.D."/>
            <person name="Nicholls R.D."/>
            <person name="Oda M."/>
            <person name="Papenfuss A.T."/>
            <person name="Parra Z.E."/>
            <person name="Pollock D.D."/>
            <person name="Ray D.A."/>
            <person name="Schein J.E."/>
            <person name="Speed T.P."/>
            <person name="Thompson K."/>
            <person name="VandeBerg J.L."/>
            <person name="Wade C.M."/>
            <person name="Walker J.A."/>
            <person name="Waters P.D."/>
            <person name="Webber C."/>
            <person name="Weidman J.R."/>
            <person name="Xie X."/>
            <person name="Zody M.C."/>
            <person name="Baldwin J."/>
            <person name="Abdouelleil A."/>
            <person name="Abdulkadir J."/>
            <person name="Abebe A."/>
            <person name="Abera B."/>
            <person name="Abreu J."/>
            <person name="Acer S.C."/>
            <person name="Aftuck L."/>
            <person name="Alexander A."/>
            <person name="An P."/>
            <person name="Anderson E."/>
            <person name="Anderson S."/>
            <person name="Arachi H."/>
            <person name="Azer M."/>
            <person name="Bachantsang P."/>
            <person name="Barry A."/>
            <person name="Bayul T."/>
            <person name="Berlin A."/>
            <person name="Bessette D."/>
            <person name="Bloom T."/>
            <person name="Bloom T."/>
            <person name="Boguslavskiy L."/>
            <person name="Bonnet C."/>
            <person name="Boukhgalter B."/>
            <person name="Bourzgui I."/>
            <person name="Brown A."/>
            <person name="Cahill P."/>
            <person name="Channer S."/>
            <person name="Cheshatsang Y."/>
            <person name="Chuda L."/>
            <person name="Citroen M."/>
            <person name="Collymore A."/>
            <person name="Cooke P."/>
            <person name="Costello M."/>
            <person name="D'Aco K."/>
            <person name="Daza R."/>
            <person name="De Haan G."/>
            <person name="DeGray S."/>
            <person name="DeMaso C."/>
            <person name="Dhargay N."/>
            <person name="Dooley K."/>
            <person name="Dooley E."/>
            <person name="Doricent M."/>
            <person name="Dorje P."/>
            <person name="Dorjee K."/>
            <person name="Dupes A."/>
            <person name="Elong R."/>
            <person name="Falk J."/>
            <person name="Farina A."/>
            <person name="Faro S."/>
            <person name="Ferguson D."/>
            <person name="Fisher S."/>
            <person name="Foley C.D."/>
            <person name="Franke A."/>
            <person name="Friedrich D."/>
            <person name="Gadbois L."/>
            <person name="Gearin G."/>
            <person name="Gearin C.R."/>
            <person name="Giannoukos G."/>
            <person name="Goode T."/>
            <person name="Graham J."/>
            <person name="Grandbois E."/>
            <person name="Grewal S."/>
            <person name="Gyaltsen K."/>
            <person name="Hafez N."/>
            <person name="Hagos B."/>
            <person name="Hall J."/>
            <person name="Henson C."/>
            <person name="Hollinger A."/>
            <person name="Honan T."/>
            <person name="Huard M.D."/>
            <person name="Hughes L."/>
            <person name="Hurhula B."/>
            <person name="Husby M.E."/>
            <person name="Kamat A."/>
            <person name="Kanga B."/>
            <person name="Kashin S."/>
            <person name="Khazanovich D."/>
            <person name="Kisner P."/>
            <person name="Lance K."/>
            <person name="Lara M."/>
            <person name="Lee W."/>
            <person name="Lennon N."/>
            <person name="Letendre F."/>
            <person name="LeVine R."/>
            <person name="Lipovsky A."/>
            <person name="Liu X."/>
            <person name="Liu J."/>
            <person name="Liu S."/>
            <person name="Lokyitsang T."/>
            <person name="Lokyitsang Y."/>
            <person name="Lubonja R."/>
            <person name="Lui A."/>
            <person name="MacDonald P."/>
            <person name="Magnisalis V."/>
            <person name="Maru K."/>
            <person name="Matthews C."/>
            <person name="McCusker W."/>
            <person name="McDonough S."/>
            <person name="Mehta T."/>
            <person name="Meldrim J."/>
            <person name="Meneus L."/>
            <person name="Mihai O."/>
            <person name="Mihalev A."/>
            <person name="Mihova T."/>
            <person name="Mittelman R."/>
            <person name="Mlenga V."/>
            <person name="Montmayeur A."/>
            <person name="Mulrain L."/>
            <person name="Navidi A."/>
            <person name="Naylor J."/>
            <person name="Negash T."/>
            <person name="Nguyen T."/>
            <person name="Nguyen N."/>
            <person name="Nicol R."/>
            <person name="Norbu C."/>
            <person name="Norbu N."/>
            <person name="Novod N."/>
            <person name="O'Neill B."/>
            <person name="Osman S."/>
            <person name="Markiewicz E."/>
            <person name="Oyono O.L."/>
            <person name="Patti C."/>
            <person name="Phunkhang P."/>
            <person name="Pierre F."/>
            <person name="Priest M."/>
            <person name="Raghuraman S."/>
            <person name="Rege F."/>
            <person name="Reyes R."/>
            <person name="Rise C."/>
            <person name="Rogov P."/>
            <person name="Ross K."/>
            <person name="Ryan E."/>
            <person name="Settipalli S."/>
            <person name="Shea T."/>
            <person name="Sherpa N."/>
            <person name="Shi L."/>
            <person name="Shih D."/>
            <person name="Sparrow T."/>
            <person name="Spaulding J."/>
            <person name="Stalker J."/>
            <person name="Stange-Thomann N."/>
            <person name="Stavropoulos S."/>
            <person name="Stone C."/>
            <person name="Strader C."/>
            <person name="Tesfaye S."/>
            <person name="Thomson T."/>
            <person name="Thoulutsang Y."/>
            <person name="Thoulutsang D."/>
            <person name="Topham K."/>
            <person name="Topping I."/>
            <person name="Tsamla T."/>
            <person name="Vassiliev H."/>
            <person name="Vo A."/>
            <person name="Wangchuk T."/>
            <person name="Wangdi T."/>
            <person name="Weiand M."/>
            <person name="Wilkinson J."/>
            <person name="Wilson A."/>
            <person name="Yadav S."/>
            <person name="Young G."/>
            <person name="Yu Q."/>
            <person name="Zembek L."/>
            <person name="Zhong D."/>
            <person name="Zimmer A."/>
            <person name="Zwirko Z."/>
            <person name="Jaffe D.B."/>
            <person name="Alvarez P."/>
            <person name="Brockman W."/>
            <person name="Butler J."/>
            <person name="Chin C."/>
            <person name="Gnerre S."/>
            <person name="MacCallum I."/>
            <person name="Graves J.A."/>
            <person name="Ponting C.P."/>
            <person name="Breen M."/>
            <person name="Samollow P.B."/>
            <person name="Lander E.S."/>
            <person name="Lindblad-Toh K."/>
        </authorList>
    </citation>
    <scope>NUCLEOTIDE SEQUENCE [LARGE SCALE GENOMIC DNA]</scope>
</reference>
<dbReference type="GO" id="GO:0000976">
    <property type="term" value="F:transcription cis-regulatory region binding"/>
    <property type="evidence" value="ECO:0000318"/>
    <property type="project" value="GO_Central"/>
</dbReference>
<evidence type="ECO:0000256" key="2">
    <source>
        <dbReference type="ARBA" id="ARBA00022737"/>
    </source>
</evidence>
<dbReference type="Gene3D" id="3.30.450.20">
    <property type="entry name" value="PAS domain"/>
    <property type="match status" value="1"/>
</dbReference>
<evidence type="ECO:0000259" key="7">
    <source>
        <dbReference type="Pfam" id="PF12114"/>
    </source>
</evidence>
<evidence type="ECO:0000313" key="10">
    <source>
        <dbReference type="Ensembl" id="ENSMODP00000013356.4"/>
    </source>
</evidence>
<evidence type="ECO:0000256" key="6">
    <source>
        <dbReference type="SAM" id="MobiDB-lite"/>
    </source>
</evidence>
<proteinExistence type="predicted"/>
<feature type="domain" description="Period circadian protein homolog 1-3 PAS-A" evidence="8">
    <location>
        <begin position="192"/>
        <end position="273"/>
    </location>
</feature>
<evidence type="ECO:0000313" key="11">
    <source>
        <dbReference type="Proteomes" id="UP000002280"/>
    </source>
</evidence>
<dbReference type="PANTHER" id="PTHR11269:SF9">
    <property type="entry name" value="PERIOD CIRCADIAN PROTEIN HOMOLOG 2"/>
    <property type="match status" value="1"/>
</dbReference>
<feature type="compositionally biased region" description="Polar residues" evidence="6">
    <location>
        <begin position="537"/>
        <end position="548"/>
    </location>
</feature>
<dbReference type="eggNOG" id="KOG3753">
    <property type="taxonomic scope" value="Eukaryota"/>
</dbReference>
<accession>F7CKG2</accession>
<dbReference type="GeneTree" id="ENSGT00940000156342"/>
<keyword evidence="2" id="KW-0677">Repeat</keyword>
<dbReference type="GO" id="GO:0032922">
    <property type="term" value="P:circadian regulation of gene expression"/>
    <property type="evidence" value="ECO:0000318"/>
    <property type="project" value="GO_Central"/>
</dbReference>
<comment type="subcellular location">
    <subcellularLocation>
        <location evidence="1">Nucleus</location>
    </subcellularLocation>
</comment>
<feature type="domain" description="Period circadian-like C-terminal" evidence="7">
    <location>
        <begin position="747"/>
        <end position="904"/>
    </location>
</feature>
<dbReference type="HOGENOM" id="CLU_006667_0_0_1"/>
<feature type="region of interest" description="Disordered" evidence="6">
    <location>
        <begin position="405"/>
        <end position="433"/>
    </location>
</feature>
<feature type="compositionally biased region" description="Gly residues" evidence="6">
    <location>
        <begin position="785"/>
        <end position="798"/>
    </location>
</feature>
<keyword evidence="3" id="KW-0805">Transcription regulation</keyword>
<dbReference type="GO" id="GO:0005634">
    <property type="term" value="C:nucleus"/>
    <property type="evidence" value="ECO:0000318"/>
    <property type="project" value="GO_Central"/>
</dbReference>
<organism evidence="10 11">
    <name type="scientific">Monodelphis domestica</name>
    <name type="common">Gray short-tailed opossum</name>
    <dbReference type="NCBI Taxonomy" id="13616"/>
    <lineage>
        <taxon>Eukaryota</taxon>
        <taxon>Metazoa</taxon>
        <taxon>Chordata</taxon>
        <taxon>Craniata</taxon>
        <taxon>Vertebrata</taxon>
        <taxon>Euteleostomi</taxon>
        <taxon>Mammalia</taxon>
        <taxon>Metatheria</taxon>
        <taxon>Didelphimorphia</taxon>
        <taxon>Didelphidae</taxon>
        <taxon>Monodelphis</taxon>
    </lineage>
</organism>
<dbReference type="Bgee" id="ENSMODG00000010664">
    <property type="expression patterns" value="Expressed in cerebellum and 16 other cell types or tissues"/>
</dbReference>
<evidence type="ECO:0000256" key="3">
    <source>
        <dbReference type="ARBA" id="ARBA00023015"/>
    </source>
</evidence>
<evidence type="ECO:0000256" key="1">
    <source>
        <dbReference type="ARBA" id="ARBA00004123"/>
    </source>
</evidence>
<dbReference type="InterPro" id="IPR048814">
    <property type="entry name" value="Per1-3_PAS-A"/>
</dbReference>
<evidence type="ECO:0000259" key="9">
    <source>
        <dbReference type="Pfam" id="PF23170"/>
    </source>
</evidence>
<dbReference type="GO" id="GO:0000122">
    <property type="term" value="P:negative regulation of transcription by RNA polymerase II"/>
    <property type="evidence" value="ECO:0000318"/>
    <property type="project" value="GO_Central"/>
</dbReference>
<keyword evidence="5" id="KW-0539">Nucleus</keyword>
<dbReference type="GO" id="GO:0043153">
    <property type="term" value="P:entrainment of circadian clock by photoperiod"/>
    <property type="evidence" value="ECO:0000318"/>
    <property type="project" value="GO_Central"/>
</dbReference>
<feature type="region of interest" description="Disordered" evidence="6">
    <location>
        <begin position="768"/>
        <end position="827"/>
    </location>
</feature>
<dbReference type="InterPro" id="IPR057310">
    <property type="entry name" value="PER1-3_bHLH"/>
</dbReference>
<dbReference type="OMA" id="ENCSMGR"/>
<feature type="domain" description="Period circadian protein homolog PER 1-3 bHLH-like" evidence="9">
    <location>
        <begin position="105"/>
        <end position="163"/>
    </location>
</feature>
<feature type="compositionally biased region" description="Polar residues" evidence="6">
    <location>
        <begin position="516"/>
        <end position="525"/>
    </location>
</feature>
<feature type="compositionally biased region" description="Basic residues" evidence="6">
    <location>
        <begin position="501"/>
        <end position="513"/>
    </location>
</feature>
<dbReference type="Pfam" id="PF21353">
    <property type="entry name" value="Per3-like_PAS-A"/>
    <property type="match status" value="1"/>
</dbReference>
<dbReference type="InParanoid" id="F7CKG2"/>
<feature type="compositionally biased region" description="Basic and acidic residues" evidence="6">
    <location>
        <begin position="818"/>
        <end position="827"/>
    </location>
</feature>
<evidence type="ECO:0000259" key="8">
    <source>
        <dbReference type="Pfam" id="PF21353"/>
    </source>
</evidence>
<feature type="region of interest" description="Disordered" evidence="6">
    <location>
        <begin position="1"/>
        <end position="108"/>
    </location>
</feature>
<feature type="compositionally biased region" description="Low complexity" evidence="6">
    <location>
        <begin position="768"/>
        <end position="784"/>
    </location>
</feature>
<feature type="region of interest" description="Disordered" evidence="6">
    <location>
        <begin position="496"/>
        <end position="548"/>
    </location>
</feature>
<dbReference type="Ensembl" id="ENSMODT00000013601.4">
    <property type="protein sequence ID" value="ENSMODP00000013356.4"/>
    <property type="gene ID" value="ENSMODG00000010664.4"/>
</dbReference>
<feature type="compositionally biased region" description="Polar residues" evidence="6">
    <location>
        <begin position="89"/>
        <end position="102"/>
    </location>
</feature>
<dbReference type="InterPro" id="IPR022728">
    <property type="entry name" value="Period_circadian-like_C"/>
</dbReference>
<dbReference type="InterPro" id="IPR050760">
    <property type="entry name" value="Period_circadian_regulator"/>
</dbReference>
<dbReference type="Proteomes" id="UP000002280">
    <property type="component" value="Chromosome 2"/>
</dbReference>
<protein>
    <submittedName>
        <fullName evidence="10">Uncharacterized protein</fullName>
    </submittedName>
</protein>
<dbReference type="Pfam" id="PF12114">
    <property type="entry name" value="Period_C"/>
    <property type="match status" value="1"/>
</dbReference>
<dbReference type="GO" id="GO:0005737">
    <property type="term" value="C:cytoplasm"/>
    <property type="evidence" value="ECO:0000318"/>
    <property type="project" value="GO_Central"/>
</dbReference>
<dbReference type="Pfam" id="PF23170">
    <property type="entry name" value="bHLH_PER"/>
    <property type="match status" value="1"/>
</dbReference>
<name>F7CKG2_MONDO</name>
<keyword evidence="11" id="KW-1185">Reference proteome</keyword>
<reference evidence="10" key="3">
    <citation type="submission" date="2025-09" db="UniProtKB">
        <authorList>
            <consortium name="Ensembl"/>
        </authorList>
    </citation>
    <scope>IDENTIFICATION</scope>
</reference>
<feature type="region of interest" description="Disordered" evidence="6">
    <location>
        <begin position="653"/>
        <end position="679"/>
    </location>
</feature>
<sequence length="1022" mass="107314">MNECSELAPARGSGAEGPMEPRPDVAALQEDVEMSSGSSGNETNENDFSGRESPVNDSDENGKDSAMLVESSESHKSSSNAFSLMIGNSDHNPSTSGCSSEPSAKARTQKELIKALKELKGHLPPDRKAKGKPSMLATLKYALRSIKQIKANEDYYQLLMTSESPSASLDVPSFTVKEVETLTSEYIVKNGDMFAMAVSLVTGKIVYASAQAASILPCRKDALRDARFVEFLAPHDVSVFHSSTAPSRLPAWSVCRRADSPSQEYMEEKSFFCPQADVGRSLWQPQALPSLGSFPARRKFRNWTLGGRAVLGRPSLPSHLLSLLCLSFIPSKEETSMAKVSLSPAVLKTAQASGAPVVGAHLTSLALPGKAESVVSLTSQCSYSSTLVHVGDKKLQPESEMIEDPASGMESLDSVAAPSSHCDSSPEQGPPKKVGLTKEVLAAHTQKEEQSFLHRFKETRRLSAFQSRCHYYLHERSKGRPGELVRGLRSSISGVDSAWKKTGKNRKQKSKRLKPQESSDSTTSGAHLPPRSPLLGLNSTAWSPSDTSQASCPLAPLAALVPPYPLPVFPSPGVVPPAAGAPSGPQVPLSSAGPSQHYVSLQPPPAFPAPLVAVVLPAYTFPALTTGPSGCPQHPACPSPAALVARPERPAQAAFPSQTACPARPARAARERGSPPLFQSRCSSPLQLNLLQLEDVPKALADGGPVPVPGALGGHSLPSEASHGQTAELADRAAPPCRMEPAADTHSSDALSVSSDFLDILLAEDGRSASSGSGASAASESLGSGSLGCGTSGTGTGGSETSRTSKYFGSVDSSENDQGVRADPRLGEGERLMRSALQDPIWLLMAGADQDVMMTYQAVLKEDRERLKLMQKFQPRLGTSRRGSCTRCTRGCPRVALPRALDLVVGPRLHVPIPPHLWGRAGGARLGQCQQGCQAGAVLAGVPGWGARLGQCQQRCQAGVPGRGCQAGAVPAEVPGWDSASRGARLGCQAGAVPGWGSASRGARPGVPGRGSASRGAKLGQC</sequence>
<evidence type="ECO:0000256" key="5">
    <source>
        <dbReference type="ARBA" id="ARBA00023242"/>
    </source>
</evidence>